<dbReference type="EMBL" id="UXUI01007429">
    <property type="protein sequence ID" value="VDD87533.1"/>
    <property type="molecule type" value="Genomic_DNA"/>
</dbReference>
<evidence type="ECO:0000256" key="1">
    <source>
        <dbReference type="SAM" id="MobiDB-lite"/>
    </source>
</evidence>
<dbReference type="Proteomes" id="UP000274131">
    <property type="component" value="Unassembled WGS sequence"/>
</dbReference>
<dbReference type="WBParaSite" id="EVEC_0000296801-mRNA-1">
    <property type="protein sequence ID" value="EVEC_0000296801-mRNA-1"/>
    <property type="gene ID" value="EVEC_0000296801"/>
</dbReference>
<feature type="compositionally biased region" description="Low complexity" evidence="1">
    <location>
        <begin position="127"/>
        <end position="157"/>
    </location>
</feature>
<feature type="region of interest" description="Disordered" evidence="1">
    <location>
        <begin position="107"/>
        <end position="157"/>
    </location>
</feature>
<sequence length="329" mass="36032">MSKQRQTAEMISLPTKSVIPQERKRYEQRRKLQEVYIPVIKANGVPQKEVTPIHLNGLKTTKTPEQKTNSGGEAYLHSNLVQEELDLQKQMKRTTVETVSYLQRSTTLAPKTKMTQKSSPLTPIPSTPSSTSSSSSPSMTTTTATAATTKTTTMTTTLPSLTSLRTTETDTVTTQVPNIVHYSSTTHRQSQISTYTKQVVVPEFKSVHPTPAVSVPQFIIQPITDNSVARQAVIPNAIPLPQAPVNTVDRLPAENAIIANTNPAAVPAMDGSQNHDDTLGCAWDIVTNTCKDLFGLGWCAQCYDFGNIFLHNCKCLTKNPSQLVSAFTF</sequence>
<dbReference type="AlphaFoldDB" id="A0A0N4UZC5"/>
<evidence type="ECO:0000313" key="2">
    <source>
        <dbReference type="EMBL" id="VDD87533.1"/>
    </source>
</evidence>
<dbReference type="OrthoDB" id="5876340at2759"/>
<organism evidence="4">
    <name type="scientific">Enterobius vermicularis</name>
    <name type="common">Human pinworm</name>
    <dbReference type="NCBI Taxonomy" id="51028"/>
    <lineage>
        <taxon>Eukaryota</taxon>
        <taxon>Metazoa</taxon>
        <taxon>Ecdysozoa</taxon>
        <taxon>Nematoda</taxon>
        <taxon>Chromadorea</taxon>
        <taxon>Rhabditida</taxon>
        <taxon>Spirurina</taxon>
        <taxon>Oxyuridomorpha</taxon>
        <taxon>Oxyuroidea</taxon>
        <taxon>Oxyuridae</taxon>
        <taxon>Enterobius</taxon>
    </lineage>
</organism>
<keyword evidence="3" id="KW-1185">Reference proteome</keyword>
<protein>
    <submittedName>
        <fullName evidence="4">Nuclear receptor domain-containing protein</fullName>
    </submittedName>
</protein>
<evidence type="ECO:0000313" key="3">
    <source>
        <dbReference type="Proteomes" id="UP000274131"/>
    </source>
</evidence>
<reference evidence="4" key="1">
    <citation type="submission" date="2017-02" db="UniProtKB">
        <authorList>
            <consortium name="WormBaseParasite"/>
        </authorList>
    </citation>
    <scope>IDENTIFICATION</scope>
</reference>
<gene>
    <name evidence="2" type="ORF">EVEC_LOCUS2676</name>
</gene>
<feature type="compositionally biased region" description="Polar residues" evidence="1">
    <location>
        <begin position="107"/>
        <end position="117"/>
    </location>
</feature>
<evidence type="ECO:0000313" key="4">
    <source>
        <dbReference type="WBParaSite" id="EVEC_0000296801-mRNA-1"/>
    </source>
</evidence>
<name>A0A0N4UZC5_ENTVE</name>
<reference evidence="2 3" key="2">
    <citation type="submission" date="2018-10" db="EMBL/GenBank/DDBJ databases">
        <authorList>
            <consortium name="Pathogen Informatics"/>
        </authorList>
    </citation>
    <scope>NUCLEOTIDE SEQUENCE [LARGE SCALE GENOMIC DNA]</scope>
</reference>
<proteinExistence type="predicted"/>
<accession>A0A0N4UZC5</accession>